<dbReference type="EMBL" id="VKLW01000056">
    <property type="protein sequence ID" value="TYK31842.1"/>
    <property type="molecule type" value="Genomic_DNA"/>
</dbReference>
<dbReference type="AlphaFoldDB" id="A0A5D3F7K0"/>
<gene>
    <name evidence="1" type="primary">gldH</name>
    <name evidence="1" type="ORF">FNJ60_14725</name>
</gene>
<dbReference type="InterPro" id="IPR020018">
    <property type="entry name" value="Motility-assoc_lipoprot_GldH"/>
</dbReference>
<dbReference type="NCBIfam" id="TIGR03511">
    <property type="entry name" value="GldH_lipo"/>
    <property type="match status" value="1"/>
</dbReference>
<name>A0A5D3F7K0_9BACE</name>
<accession>A0A5D3F7K0</accession>
<proteinExistence type="predicted"/>
<dbReference type="Proteomes" id="UP000324383">
    <property type="component" value="Unassembled WGS sequence"/>
</dbReference>
<evidence type="ECO:0000313" key="2">
    <source>
        <dbReference type="Proteomes" id="UP000324383"/>
    </source>
</evidence>
<reference evidence="1 2" key="1">
    <citation type="submission" date="2019-07" db="EMBL/GenBank/DDBJ databases">
        <title>Draft Genome Sequences of Bacteroides pyogenes Strains Isolated from the Uterus Holstein Dairy Cows with Metritis.</title>
        <authorList>
            <person name="Cunha F."/>
            <person name="Galvao K.N."/>
            <person name="Jeon S.J."/>
            <person name="Jeong K.C."/>
        </authorList>
    </citation>
    <scope>NUCLEOTIDE SEQUENCE [LARGE SCALE GENOMIC DNA]</scope>
    <source>
        <strain evidence="1 2">KG-31</strain>
    </source>
</reference>
<dbReference type="Pfam" id="PF14109">
    <property type="entry name" value="GldH_lipo"/>
    <property type="match status" value="1"/>
</dbReference>
<evidence type="ECO:0000313" key="1">
    <source>
        <dbReference type="EMBL" id="TYK31842.1"/>
    </source>
</evidence>
<comment type="caution">
    <text evidence="1">The sequence shown here is derived from an EMBL/GenBank/DDBJ whole genome shotgun (WGS) entry which is preliminary data.</text>
</comment>
<dbReference type="PROSITE" id="PS51257">
    <property type="entry name" value="PROKAR_LIPOPROTEIN"/>
    <property type="match status" value="1"/>
</dbReference>
<sequence>MRNLFRNSIVVLWGIFLATACHTDIIYHSYQPLPYKGWKKSDTLFFQVPLTDTIPGSLKIFAEVRNKINYPYRDLYLLIRHNLPDSTVYRTDTLNFSLANKEGQWLGNGWGGLYSSEHLIRKGLFVHTTGRYTFKVTHGMKDETLIGLNDIGIRIQQ</sequence>
<keyword evidence="2" id="KW-1185">Reference proteome</keyword>
<dbReference type="RefSeq" id="WP_148728028.1">
    <property type="nucleotide sequence ID" value="NZ_CP197398.1"/>
</dbReference>
<protein>
    <submittedName>
        <fullName evidence="1">Gliding motility lipoprotein GldH</fullName>
    </submittedName>
</protein>
<organism evidence="1 2">
    <name type="scientific">Bacteroides pyogenes</name>
    <dbReference type="NCBI Taxonomy" id="310300"/>
    <lineage>
        <taxon>Bacteria</taxon>
        <taxon>Pseudomonadati</taxon>
        <taxon>Bacteroidota</taxon>
        <taxon>Bacteroidia</taxon>
        <taxon>Bacteroidales</taxon>
        <taxon>Bacteroidaceae</taxon>
        <taxon>Bacteroides</taxon>
    </lineage>
</organism>
<keyword evidence="1" id="KW-0449">Lipoprotein</keyword>